<reference evidence="7 8" key="1">
    <citation type="journal article" date="2016" name="Mol. Biol. Evol.">
        <title>Comparative Genomics of Early-Diverging Mushroom-Forming Fungi Provides Insights into the Origins of Lignocellulose Decay Capabilities.</title>
        <authorList>
            <person name="Nagy L.G."/>
            <person name="Riley R."/>
            <person name="Tritt A."/>
            <person name="Adam C."/>
            <person name="Daum C."/>
            <person name="Floudas D."/>
            <person name="Sun H."/>
            <person name="Yadav J.S."/>
            <person name="Pangilinan J."/>
            <person name="Larsson K.H."/>
            <person name="Matsuura K."/>
            <person name="Barry K."/>
            <person name="Labutti K."/>
            <person name="Kuo R."/>
            <person name="Ohm R.A."/>
            <person name="Bhattacharya S.S."/>
            <person name="Shirouzu T."/>
            <person name="Yoshinaga Y."/>
            <person name="Martin F.M."/>
            <person name="Grigoriev I.V."/>
            <person name="Hibbett D.S."/>
        </authorList>
    </citation>
    <scope>NUCLEOTIDE SEQUENCE [LARGE SCALE GENOMIC DNA]</scope>
    <source>
        <strain evidence="7 8">HHB12733</strain>
    </source>
</reference>
<evidence type="ECO:0000256" key="5">
    <source>
        <dbReference type="RuleBase" id="RU003330"/>
    </source>
</evidence>
<protein>
    <submittedName>
        <fullName evidence="7">GTP:AMP phosphotransferase mitochondrial</fullName>
    </submittedName>
</protein>
<keyword evidence="8" id="KW-1185">Reference proteome</keyword>
<sequence length="216" mass="23643">LRLVMFGKPGSGKGTLSSLLTSKYVLPPISTGDSLRRQISLRTPLGQRAEQLVAEGAFLPDEVMLDVVRSELEQVPGAGTAGSWLLDGFPRTVPQARMLDSYLASRSPPAPLTLVVHLDVPDAVILSRIRDRWVHLPSGRVYNLAYNPPRSPGVDDLTGERLTKRPDDTPEVFGRRLEVFRRETAPLMDYYEGAAAGGAKVVSLKGETSDEIWPLL</sequence>
<dbReference type="GO" id="GO:0004017">
    <property type="term" value="F:AMP kinase activity"/>
    <property type="evidence" value="ECO:0007669"/>
    <property type="project" value="InterPro"/>
</dbReference>
<dbReference type="GO" id="GO:0005524">
    <property type="term" value="F:ATP binding"/>
    <property type="evidence" value="ECO:0007669"/>
    <property type="project" value="InterPro"/>
</dbReference>
<dbReference type="EMBL" id="KV423945">
    <property type="protein sequence ID" value="KZT58937.1"/>
    <property type="molecule type" value="Genomic_DNA"/>
</dbReference>
<dbReference type="FunFam" id="3.40.50.300:FF:000106">
    <property type="entry name" value="Adenylate kinase mitochondrial"/>
    <property type="match status" value="1"/>
</dbReference>
<evidence type="ECO:0000256" key="3">
    <source>
        <dbReference type="ARBA" id="ARBA00022741"/>
    </source>
</evidence>
<dbReference type="SUPFAM" id="SSF57774">
    <property type="entry name" value="Microbial and mitochondrial ADK, insert 'zinc finger' domain"/>
    <property type="match status" value="1"/>
</dbReference>
<dbReference type="InterPro" id="IPR036193">
    <property type="entry name" value="ADK_active_lid_dom_sf"/>
</dbReference>
<dbReference type="PRINTS" id="PR00094">
    <property type="entry name" value="ADENYLTKNASE"/>
</dbReference>
<dbReference type="Gene3D" id="3.40.50.300">
    <property type="entry name" value="P-loop containing nucleotide triphosphate hydrolases"/>
    <property type="match status" value="1"/>
</dbReference>
<feature type="domain" description="Adenylate kinase active site lid" evidence="6">
    <location>
        <begin position="132"/>
        <end position="167"/>
    </location>
</feature>
<comment type="similarity">
    <text evidence="1 5">Belongs to the adenylate kinase family.</text>
</comment>
<dbReference type="InterPro" id="IPR006259">
    <property type="entry name" value="Adenyl_kin_sub"/>
</dbReference>
<dbReference type="InterPro" id="IPR000850">
    <property type="entry name" value="Adenylat/UMP-CMP_kin"/>
</dbReference>
<evidence type="ECO:0000313" key="8">
    <source>
        <dbReference type="Proteomes" id="UP000076842"/>
    </source>
</evidence>
<dbReference type="STRING" id="1353952.A0A165H701"/>
<proteinExistence type="inferred from homology"/>
<dbReference type="PROSITE" id="PS00113">
    <property type="entry name" value="ADENYLATE_KINASE"/>
    <property type="match status" value="1"/>
</dbReference>
<dbReference type="InterPro" id="IPR007862">
    <property type="entry name" value="Adenylate_kinase_lid-dom"/>
</dbReference>
<accession>A0A165H701</accession>
<dbReference type="Proteomes" id="UP000076842">
    <property type="component" value="Unassembled WGS sequence"/>
</dbReference>
<keyword evidence="4 5" id="KW-0418">Kinase</keyword>
<gene>
    <name evidence="7" type="ORF">CALCODRAFT_404967</name>
</gene>
<name>A0A165H701_9BASI</name>
<evidence type="ECO:0000256" key="4">
    <source>
        <dbReference type="ARBA" id="ARBA00022777"/>
    </source>
</evidence>
<dbReference type="HAMAP" id="MF_00235">
    <property type="entry name" value="Adenylate_kinase_Adk"/>
    <property type="match status" value="1"/>
</dbReference>
<dbReference type="PANTHER" id="PTHR23359">
    <property type="entry name" value="NUCLEOTIDE KINASE"/>
    <property type="match status" value="1"/>
</dbReference>
<evidence type="ECO:0000259" key="6">
    <source>
        <dbReference type="Pfam" id="PF05191"/>
    </source>
</evidence>
<dbReference type="AlphaFoldDB" id="A0A165H701"/>
<keyword evidence="3" id="KW-0547">Nucleotide-binding</keyword>
<feature type="non-terminal residue" evidence="7">
    <location>
        <position position="216"/>
    </location>
</feature>
<dbReference type="InParanoid" id="A0A165H701"/>
<keyword evidence="2 5" id="KW-0808">Transferase</keyword>
<dbReference type="NCBIfam" id="TIGR01351">
    <property type="entry name" value="adk"/>
    <property type="match status" value="1"/>
</dbReference>
<evidence type="ECO:0000313" key="7">
    <source>
        <dbReference type="EMBL" id="KZT58937.1"/>
    </source>
</evidence>
<dbReference type="CDD" id="cd01428">
    <property type="entry name" value="ADK"/>
    <property type="match status" value="1"/>
</dbReference>
<dbReference type="Pfam" id="PF00406">
    <property type="entry name" value="ADK"/>
    <property type="match status" value="1"/>
</dbReference>
<feature type="non-terminal residue" evidence="7">
    <location>
        <position position="1"/>
    </location>
</feature>
<dbReference type="InterPro" id="IPR033690">
    <property type="entry name" value="Adenylat_kinase_CS"/>
</dbReference>
<dbReference type="InterPro" id="IPR027417">
    <property type="entry name" value="P-loop_NTPase"/>
</dbReference>
<dbReference type="Pfam" id="PF05191">
    <property type="entry name" value="ADK_lid"/>
    <property type="match status" value="1"/>
</dbReference>
<evidence type="ECO:0000256" key="2">
    <source>
        <dbReference type="ARBA" id="ARBA00022679"/>
    </source>
</evidence>
<dbReference type="OrthoDB" id="439792at2759"/>
<evidence type="ECO:0000256" key="1">
    <source>
        <dbReference type="ARBA" id="ARBA00007220"/>
    </source>
</evidence>
<organism evidence="7 8">
    <name type="scientific">Calocera cornea HHB12733</name>
    <dbReference type="NCBI Taxonomy" id="1353952"/>
    <lineage>
        <taxon>Eukaryota</taxon>
        <taxon>Fungi</taxon>
        <taxon>Dikarya</taxon>
        <taxon>Basidiomycota</taxon>
        <taxon>Agaricomycotina</taxon>
        <taxon>Dacrymycetes</taxon>
        <taxon>Dacrymycetales</taxon>
        <taxon>Dacrymycetaceae</taxon>
        <taxon>Calocera</taxon>
    </lineage>
</organism>
<dbReference type="SUPFAM" id="SSF52540">
    <property type="entry name" value="P-loop containing nucleoside triphosphate hydrolases"/>
    <property type="match status" value="1"/>
</dbReference>